<dbReference type="STRING" id="269796.Rru_A3249"/>
<reference evidence="8 9" key="1">
    <citation type="journal article" date="2011" name="Stand. Genomic Sci.">
        <title>Complete genome sequence of Rhodospirillum rubrum type strain (S1).</title>
        <authorList>
            <person name="Munk A.C."/>
            <person name="Copeland A."/>
            <person name="Lucas S."/>
            <person name="Lapidus A."/>
            <person name="Del Rio T.G."/>
            <person name="Barry K."/>
            <person name="Detter J.C."/>
            <person name="Hammon N."/>
            <person name="Israni S."/>
            <person name="Pitluck S."/>
            <person name="Brettin T."/>
            <person name="Bruce D."/>
            <person name="Han C."/>
            <person name="Tapia R."/>
            <person name="Gilna P."/>
            <person name="Schmutz J."/>
            <person name="Larimer F."/>
            <person name="Land M."/>
            <person name="Kyrpides N.C."/>
            <person name="Mavromatis K."/>
            <person name="Richardson P."/>
            <person name="Rohde M."/>
            <person name="Goker M."/>
            <person name="Klenk H.P."/>
            <person name="Zhang Y."/>
            <person name="Roberts G.P."/>
            <person name="Reslewic S."/>
            <person name="Schwartz D.C."/>
        </authorList>
    </citation>
    <scope>NUCLEOTIDE SEQUENCE [LARGE SCALE GENOMIC DNA]</scope>
    <source>
        <strain evidence="9">ATCC 11170 / ATH 1.1.1 / DSM 467 / LMG 4362 / NCIMB 8255 / S1</strain>
    </source>
</reference>
<name>Q2RPA1_RHORT</name>
<dbReference type="InterPro" id="IPR036249">
    <property type="entry name" value="Thioredoxin-like_sf"/>
</dbReference>
<dbReference type="PANTHER" id="PTHR13887">
    <property type="entry name" value="GLUTATHIONE S-TRANSFERASE KAPPA"/>
    <property type="match status" value="1"/>
</dbReference>
<dbReference type="GO" id="GO:0016491">
    <property type="term" value="F:oxidoreductase activity"/>
    <property type="evidence" value="ECO:0007669"/>
    <property type="project" value="UniProtKB-KW"/>
</dbReference>
<evidence type="ECO:0000256" key="2">
    <source>
        <dbReference type="ARBA" id="ARBA00005791"/>
    </source>
</evidence>
<evidence type="ECO:0000256" key="3">
    <source>
        <dbReference type="ARBA" id="ARBA00022729"/>
    </source>
</evidence>
<evidence type="ECO:0000256" key="1">
    <source>
        <dbReference type="ARBA" id="ARBA00003565"/>
    </source>
</evidence>
<evidence type="ECO:0000256" key="5">
    <source>
        <dbReference type="ARBA" id="ARBA00023157"/>
    </source>
</evidence>
<dbReference type="EMBL" id="CP000230">
    <property type="protein sequence ID" value="ABC24044.1"/>
    <property type="molecule type" value="Genomic_DNA"/>
</dbReference>
<keyword evidence="4" id="KW-0560">Oxidoreductase</keyword>
<comment type="function">
    <text evidence="1">May be required for disulfide bond formation in some proteins.</text>
</comment>
<dbReference type="SUPFAM" id="SSF52833">
    <property type="entry name" value="Thioredoxin-like"/>
    <property type="match status" value="1"/>
</dbReference>
<keyword evidence="5" id="KW-1015">Disulfide bond</keyword>
<feature type="domain" description="Thioredoxin" evidence="7">
    <location>
        <begin position="26"/>
        <end position="216"/>
    </location>
</feature>
<dbReference type="eggNOG" id="COG1651">
    <property type="taxonomic scope" value="Bacteria"/>
</dbReference>
<gene>
    <name evidence="8" type="ordered locus">Rru_A3249</name>
</gene>
<dbReference type="EnsemblBacteria" id="ABC24044">
    <property type="protein sequence ID" value="ABC24044"/>
    <property type="gene ID" value="Rru_A3249"/>
</dbReference>
<dbReference type="AlphaFoldDB" id="Q2RPA1"/>
<dbReference type="Gene3D" id="3.40.30.10">
    <property type="entry name" value="Glutaredoxin"/>
    <property type="match status" value="1"/>
</dbReference>
<dbReference type="Pfam" id="PF13462">
    <property type="entry name" value="Thioredoxin_4"/>
    <property type="match status" value="1"/>
</dbReference>
<accession>Q2RPA1</accession>
<dbReference type="KEGG" id="rru:Rru_A3249"/>
<evidence type="ECO:0000259" key="7">
    <source>
        <dbReference type="PROSITE" id="PS51352"/>
    </source>
</evidence>
<dbReference type="PANTHER" id="PTHR13887:SF14">
    <property type="entry name" value="DISULFIDE BOND FORMATION PROTEIN D"/>
    <property type="match status" value="1"/>
</dbReference>
<proteinExistence type="inferred from homology"/>
<dbReference type="Proteomes" id="UP000001929">
    <property type="component" value="Chromosome"/>
</dbReference>
<evidence type="ECO:0000256" key="4">
    <source>
        <dbReference type="ARBA" id="ARBA00023002"/>
    </source>
</evidence>
<keyword evidence="9" id="KW-1185">Reference proteome</keyword>
<dbReference type="PATRIC" id="fig|269796.9.peg.3363"/>
<protein>
    <submittedName>
        <fullName evidence="8">DSBA oxidoreductase</fullName>
    </submittedName>
</protein>
<dbReference type="InterPro" id="IPR012336">
    <property type="entry name" value="Thioredoxin-like_fold"/>
</dbReference>
<evidence type="ECO:0000313" key="8">
    <source>
        <dbReference type="EMBL" id="ABC24044.1"/>
    </source>
</evidence>
<comment type="similarity">
    <text evidence="2">Belongs to the thioredoxin family. DsbA subfamily.</text>
</comment>
<evidence type="ECO:0000256" key="6">
    <source>
        <dbReference type="ARBA" id="ARBA00023284"/>
    </source>
</evidence>
<sequence length="217" mass="23035">MPTARLRAFSFPKEDFALPQFLRPLFLAAALVAGIAAPGLAASIPYSERALGSPDAKVTIVEYSSLLCPHCADFHTQILPELKKEYIDTGKVRLVFKDHSLGQPLAVGASVIARCAPEQNFFPLITTLFANQRTWATAKDPLAALQGYAALAGMDKAAVEACLDNQDVFNGVQAGEAEAGRIGVESTPSFVIDGKPVLVGAQPIEAFRKVLDPLVGG</sequence>
<keyword evidence="6" id="KW-0676">Redox-active center</keyword>
<keyword evidence="3" id="KW-0732">Signal</keyword>
<dbReference type="PROSITE" id="PS51352">
    <property type="entry name" value="THIOREDOXIN_2"/>
    <property type="match status" value="1"/>
</dbReference>
<dbReference type="HOGENOM" id="CLU_000288_47_5_5"/>
<dbReference type="PhylomeDB" id="Q2RPA1"/>
<dbReference type="InterPro" id="IPR013766">
    <property type="entry name" value="Thioredoxin_domain"/>
</dbReference>
<organism evidence="8 9">
    <name type="scientific">Rhodospirillum rubrum (strain ATCC 11170 / ATH 1.1.1 / DSM 467 / LMG 4362 / NCIMB 8255 / S1)</name>
    <dbReference type="NCBI Taxonomy" id="269796"/>
    <lineage>
        <taxon>Bacteria</taxon>
        <taxon>Pseudomonadati</taxon>
        <taxon>Pseudomonadota</taxon>
        <taxon>Alphaproteobacteria</taxon>
        <taxon>Rhodospirillales</taxon>
        <taxon>Rhodospirillaceae</taxon>
        <taxon>Rhodospirillum</taxon>
    </lineage>
</organism>
<evidence type="ECO:0000313" key="9">
    <source>
        <dbReference type="Proteomes" id="UP000001929"/>
    </source>
</evidence>